<dbReference type="Gene3D" id="3.40.50.150">
    <property type="entry name" value="Vaccinia Virus protein VP39"/>
    <property type="match status" value="1"/>
</dbReference>
<evidence type="ECO:0000259" key="1">
    <source>
        <dbReference type="Pfam" id="PF08241"/>
    </source>
</evidence>
<gene>
    <name evidence="2" type="ORF">ACIBG2_22960</name>
</gene>
<protein>
    <submittedName>
        <fullName evidence="2">Class I SAM-dependent methyltransferase</fullName>
        <ecNumber evidence="2">2.1.1.-</ecNumber>
    </submittedName>
</protein>
<dbReference type="Pfam" id="PF08241">
    <property type="entry name" value="Methyltransf_11"/>
    <property type="match status" value="1"/>
</dbReference>
<dbReference type="Proteomes" id="UP001612741">
    <property type="component" value="Unassembled WGS sequence"/>
</dbReference>
<dbReference type="PANTHER" id="PTHR45036">
    <property type="entry name" value="METHYLTRANSFERASE LIKE 7B"/>
    <property type="match status" value="1"/>
</dbReference>
<keyword evidence="2" id="KW-0489">Methyltransferase</keyword>
<dbReference type="InterPro" id="IPR029063">
    <property type="entry name" value="SAM-dependent_MTases_sf"/>
</dbReference>
<evidence type="ECO:0000313" key="2">
    <source>
        <dbReference type="EMBL" id="MFI6500262.1"/>
    </source>
</evidence>
<dbReference type="GO" id="GO:0008168">
    <property type="term" value="F:methyltransferase activity"/>
    <property type="evidence" value="ECO:0007669"/>
    <property type="project" value="UniProtKB-KW"/>
</dbReference>
<dbReference type="InterPro" id="IPR013216">
    <property type="entry name" value="Methyltransf_11"/>
</dbReference>
<keyword evidence="2" id="KW-0808">Transferase</keyword>
<dbReference type="EMBL" id="JBITGY010000006">
    <property type="protein sequence ID" value="MFI6500262.1"/>
    <property type="molecule type" value="Genomic_DNA"/>
</dbReference>
<dbReference type="EC" id="2.1.1.-" evidence="2"/>
<name>A0ABW7YWF0_9ACTN</name>
<dbReference type="InterPro" id="IPR052356">
    <property type="entry name" value="Thiol_S-MT"/>
</dbReference>
<evidence type="ECO:0000313" key="3">
    <source>
        <dbReference type="Proteomes" id="UP001612741"/>
    </source>
</evidence>
<dbReference type="PANTHER" id="PTHR45036:SF1">
    <property type="entry name" value="METHYLTRANSFERASE LIKE 7A"/>
    <property type="match status" value="1"/>
</dbReference>
<accession>A0ABW7YWF0</accession>
<reference evidence="2 3" key="1">
    <citation type="submission" date="2024-10" db="EMBL/GenBank/DDBJ databases">
        <title>The Natural Products Discovery Center: Release of the First 8490 Sequenced Strains for Exploring Actinobacteria Biosynthetic Diversity.</title>
        <authorList>
            <person name="Kalkreuter E."/>
            <person name="Kautsar S.A."/>
            <person name="Yang D."/>
            <person name="Bader C.D."/>
            <person name="Teijaro C.N."/>
            <person name="Fluegel L."/>
            <person name="Davis C.M."/>
            <person name="Simpson J.R."/>
            <person name="Lauterbach L."/>
            <person name="Steele A.D."/>
            <person name="Gui C."/>
            <person name="Meng S."/>
            <person name="Li G."/>
            <person name="Viehrig K."/>
            <person name="Ye F."/>
            <person name="Su P."/>
            <person name="Kiefer A.F."/>
            <person name="Nichols A."/>
            <person name="Cepeda A.J."/>
            <person name="Yan W."/>
            <person name="Fan B."/>
            <person name="Jiang Y."/>
            <person name="Adhikari A."/>
            <person name="Zheng C.-J."/>
            <person name="Schuster L."/>
            <person name="Cowan T.M."/>
            <person name="Smanski M.J."/>
            <person name="Chevrette M.G."/>
            <person name="De Carvalho L.P.S."/>
            <person name="Shen B."/>
        </authorList>
    </citation>
    <scope>NUCLEOTIDE SEQUENCE [LARGE SCALE GENOMIC DNA]</scope>
    <source>
        <strain evidence="2 3">NPDC050545</strain>
    </source>
</reference>
<comment type="caution">
    <text evidence="2">The sequence shown here is derived from an EMBL/GenBank/DDBJ whole genome shotgun (WGS) entry which is preliminary data.</text>
</comment>
<feature type="domain" description="Methyltransferase type 11" evidence="1">
    <location>
        <begin position="31"/>
        <end position="125"/>
    </location>
</feature>
<dbReference type="CDD" id="cd02440">
    <property type="entry name" value="AdoMet_MTases"/>
    <property type="match status" value="1"/>
</dbReference>
<dbReference type="GO" id="GO:0032259">
    <property type="term" value="P:methylation"/>
    <property type="evidence" value="ECO:0007669"/>
    <property type="project" value="UniProtKB-KW"/>
</dbReference>
<keyword evidence="3" id="KW-1185">Reference proteome</keyword>
<organism evidence="2 3">
    <name type="scientific">Nonomuraea typhae</name>
    <dbReference type="NCBI Taxonomy" id="2603600"/>
    <lineage>
        <taxon>Bacteria</taxon>
        <taxon>Bacillati</taxon>
        <taxon>Actinomycetota</taxon>
        <taxon>Actinomycetes</taxon>
        <taxon>Streptosporangiales</taxon>
        <taxon>Streptosporangiaceae</taxon>
        <taxon>Nonomuraea</taxon>
    </lineage>
</organism>
<sequence length="193" mass="20760">MPPDIEQFHHPRSARTPARETLLAGLSGAVVEIGAGDGGKFCHYPASVTEITVIEPDALLCETAREGCAGSAVPVRIQTGGLDRLPLPSGSADAVVCSLVLCCAPRLSVTLGEIMRVLRPGGELRFYEHVRSENPFVAFTERLISPIWAQAAGGCHPARDTLRAIREAGFVVDQVKRLDFDRISHVLGIARRL</sequence>
<proteinExistence type="predicted"/>
<dbReference type="RefSeq" id="WP_397084055.1">
    <property type="nucleotide sequence ID" value="NZ_JBITGY010000006.1"/>
</dbReference>
<dbReference type="SUPFAM" id="SSF53335">
    <property type="entry name" value="S-adenosyl-L-methionine-dependent methyltransferases"/>
    <property type="match status" value="1"/>
</dbReference>